<reference evidence="6 7" key="1">
    <citation type="journal article" date="2019" name="Int. J. Syst. Evol. Microbiol.">
        <title>Capsulimonas corticalis gen. nov., sp. nov., an aerobic capsulated bacterium, of a novel bacterial order, Capsulimonadales ord. nov., of the class Armatimonadia of the phylum Armatimonadetes.</title>
        <authorList>
            <person name="Li J."/>
            <person name="Kudo C."/>
            <person name="Tonouchi A."/>
        </authorList>
    </citation>
    <scope>NUCLEOTIDE SEQUENCE [LARGE SCALE GENOMIC DNA]</scope>
    <source>
        <strain evidence="6 7">AX-7</strain>
    </source>
</reference>
<dbReference type="AlphaFoldDB" id="A0A402CU44"/>
<evidence type="ECO:0000256" key="5">
    <source>
        <dbReference type="ARBA" id="ARBA00023136"/>
    </source>
</evidence>
<dbReference type="Proteomes" id="UP000287394">
    <property type="component" value="Chromosome"/>
</dbReference>
<evidence type="ECO:0000313" key="6">
    <source>
        <dbReference type="EMBL" id="BDI28834.1"/>
    </source>
</evidence>
<keyword evidence="7" id="KW-1185">Reference proteome</keyword>
<keyword evidence="4" id="KW-1133">Transmembrane helix</keyword>
<sequence>MKKTSVQSGFTLIELLVVIAIIAILASILFPVFASARSKAREIATLSNLKQLGLATAQYQQDYDGASVPFQQWSGPSFFAWGILLQPYLKSTSVCFDVQRTVPYVQIDPGGQWGWSTTLAANRWGYTSDANGPGGTVFPDQLVSPSTRAAFLTNGDPTAPTFAGHLYDMHWVDGARASCPDVNDYKNPGHWDYDHLYQGTKDYHRGYLPVLYADAHAKAVNISQYIGGDVSYGACEGKYVSPGVNAPNGAGTQASKLQEFWGRWWTYPRDK</sequence>
<dbReference type="InterPro" id="IPR045584">
    <property type="entry name" value="Pilin-like"/>
</dbReference>
<dbReference type="KEGG" id="ccot:CCAX7_008850"/>
<keyword evidence="2" id="KW-0488">Methylation</keyword>
<dbReference type="PROSITE" id="PS00409">
    <property type="entry name" value="PROKAR_NTER_METHYL"/>
    <property type="match status" value="1"/>
</dbReference>
<evidence type="ECO:0000256" key="4">
    <source>
        <dbReference type="ARBA" id="ARBA00022989"/>
    </source>
</evidence>
<comment type="subcellular location">
    <subcellularLocation>
        <location evidence="1">Membrane</location>
        <topology evidence="1">Single-pass membrane protein</topology>
    </subcellularLocation>
</comment>
<keyword evidence="3" id="KW-0812">Transmembrane</keyword>
<protein>
    <submittedName>
        <fullName evidence="6">Uncharacterized protein</fullName>
    </submittedName>
</protein>
<dbReference type="GO" id="GO:0015628">
    <property type="term" value="P:protein secretion by the type II secretion system"/>
    <property type="evidence" value="ECO:0007669"/>
    <property type="project" value="InterPro"/>
</dbReference>
<dbReference type="EMBL" id="AP025739">
    <property type="protein sequence ID" value="BDI28834.1"/>
    <property type="molecule type" value="Genomic_DNA"/>
</dbReference>
<gene>
    <name evidence="6" type="ORF">CCAX7_008850</name>
</gene>
<dbReference type="SUPFAM" id="SSF54523">
    <property type="entry name" value="Pili subunits"/>
    <property type="match status" value="1"/>
</dbReference>
<dbReference type="NCBIfam" id="TIGR02532">
    <property type="entry name" value="IV_pilin_GFxxxE"/>
    <property type="match status" value="1"/>
</dbReference>
<dbReference type="Pfam" id="PF07963">
    <property type="entry name" value="N_methyl"/>
    <property type="match status" value="1"/>
</dbReference>
<dbReference type="Gene3D" id="3.30.700.10">
    <property type="entry name" value="Glycoprotein, Type 4 Pilin"/>
    <property type="match status" value="1"/>
</dbReference>
<dbReference type="InterPro" id="IPR012902">
    <property type="entry name" value="N_methyl_site"/>
</dbReference>
<dbReference type="GO" id="GO:0015627">
    <property type="term" value="C:type II protein secretion system complex"/>
    <property type="evidence" value="ECO:0007669"/>
    <property type="project" value="InterPro"/>
</dbReference>
<dbReference type="OrthoDB" id="255848at2"/>
<evidence type="ECO:0000313" key="7">
    <source>
        <dbReference type="Proteomes" id="UP000287394"/>
    </source>
</evidence>
<dbReference type="PANTHER" id="PTHR30093:SF44">
    <property type="entry name" value="TYPE II SECRETION SYSTEM CORE PROTEIN G"/>
    <property type="match status" value="1"/>
</dbReference>
<dbReference type="PRINTS" id="PR00813">
    <property type="entry name" value="BCTERIALGSPG"/>
</dbReference>
<keyword evidence="5" id="KW-0472">Membrane</keyword>
<evidence type="ECO:0000256" key="1">
    <source>
        <dbReference type="ARBA" id="ARBA00004167"/>
    </source>
</evidence>
<organism evidence="6 7">
    <name type="scientific">Capsulimonas corticalis</name>
    <dbReference type="NCBI Taxonomy" id="2219043"/>
    <lineage>
        <taxon>Bacteria</taxon>
        <taxon>Bacillati</taxon>
        <taxon>Armatimonadota</taxon>
        <taxon>Armatimonadia</taxon>
        <taxon>Capsulimonadales</taxon>
        <taxon>Capsulimonadaceae</taxon>
        <taxon>Capsulimonas</taxon>
    </lineage>
</organism>
<dbReference type="PANTHER" id="PTHR30093">
    <property type="entry name" value="GENERAL SECRETION PATHWAY PROTEIN G"/>
    <property type="match status" value="1"/>
</dbReference>
<accession>A0A402CU44</accession>
<dbReference type="RefSeq" id="WP_119320891.1">
    <property type="nucleotide sequence ID" value="NZ_AP025739.1"/>
</dbReference>
<proteinExistence type="predicted"/>
<evidence type="ECO:0000256" key="2">
    <source>
        <dbReference type="ARBA" id="ARBA00022481"/>
    </source>
</evidence>
<dbReference type="GO" id="GO:0016020">
    <property type="term" value="C:membrane"/>
    <property type="evidence" value="ECO:0007669"/>
    <property type="project" value="UniProtKB-SubCell"/>
</dbReference>
<evidence type="ECO:0000256" key="3">
    <source>
        <dbReference type="ARBA" id="ARBA00022692"/>
    </source>
</evidence>
<dbReference type="InterPro" id="IPR000983">
    <property type="entry name" value="Bac_GSPG_pilin"/>
</dbReference>
<name>A0A402CU44_9BACT</name>